<dbReference type="PROSITE" id="PS50104">
    <property type="entry name" value="TIR"/>
    <property type="match status" value="1"/>
</dbReference>
<evidence type="ECO:0000256" key="1">
    <source>
        <dbReference type="ARBA" id="ARBA00004479"/>
    </source>
</evidence>
<keyword evidence="8 11" id="KW-0472">Membrane</keyword>
<gene>
    <name evidence="14" type="ORF">TCAL_11013</name>
</gene>
<evidence type="ECO:0000256" key="9">
    <source>
        <dbReference type="ARBA" id="ARBA00023170"/>
    </source>
</evidence>
<keyword evidence="5 12" id="KW-0732">Signal</keyword>
<dbReference type="SMART" id="SM00369">
    <property type="entry name" value="LRR_TYP"/>
    <property type="match status" value="10"/>
</dbReference>
<dbReference type="OMA" id="NNVTEMH"/>
<dbReference type="InterPro" id="IPR000483">
    <property type="entry name" value="Cys-rich_flank_reg_C"/>
</dbReference>
<dbReference type="InterPro" id="IPR001611">
    <property type="entry name" value="Leu-rich_rpt"/>
</dbReference>
<dbReference type="OrthoDB" id="1421090at2759"/>
<dbReference type="AlphaFoldDB" id="A0A553NT02"/>
<dbReference type="Gene3D" id="3.40.50.10140">
    <property type="entry name" value="Toll/interleukin-1 receptor homology (TIR) domain"/>
    <property type="match status" value="1"/>
</dbReference>
<dbReference type="GO" id="GO:0038023">
    <property type="term" value="F:signaling receptor activity"/>
    <property type="evidence" value="ECO:0007669"/>
    <property type="project" value="TreeGrafter"/>
</dbReference>
<dbReference type="Proteomes" id="UP000318571">
    <property type="component" value="Chromosome 1"/>
</dbReference>
<evidence type="ECO:0000256" key="4">
    <source>
        <dbReference type="ARBA" id="ARBA00022692"/>
    </source>
</evidence>
<evidence type="ECO:0000256" key="2">
    <source>
        <dbReference type="ARBA" id="ARBA00009634"/>
    </source>
</evidence>
<feature type="signal peptide" evidence="12">
    <location>
        <begin position="1"/>
        <end position="29"/>
    </location>
</feature>
<organism evidence="14 15">
    <name type="scientific">Tigriopus californicus</name>
    <name type="common">Marine copepod</name>
    <dbReference type="NCBI Taxonomy" id="6832"/>
    <lineage>
        <taxon>Eukaryota</taxon>
        <taxon>Metazoa</taxon>
        <taxon>Ecdysozoa</taxon>
        <taxon>Arthropoda</taxon>
        <taxon>Crustacea</taxon>
        <taxon>Multicrustacea</taxon>
        <taxon>Hexanauplia</taxon>
        <taxon>Copepoda</taxon>
        <taxon>Harpacticoida</taxon>
        <taxon>Harpacticidae</taxon>
        <taxon>Tigriopus</taxon>
    </lineage>
</organism>
<dbReference type="STRING" id="6832.A0A553NT02"/>
<reference evidence="14 15" key="1">
    <citation type="journal article" date="2018" name="Nat. Ecol. Evol.">
        <title>Genomic signatures of mitonuclear coevolution across populations of Tigriopus californicus.</title>
        <authorList>
            <person name="Barreto F.S."/>
            <person name="Watson E.T."/>
            <person name="Lima T.G."/>
            <person name="Willett C.S."/>
            <person name="Edmands S."/>
            <person name="Li W."/>
            <person name="Burton R.S."/>
        </authorList>
    </citation>
    <scope>NUCLEOTIDE SEQUENCE [LARGE SCALE GENOMIC DNA]</scope>
    <source>
        <strain evidence="14 15">San Diego</strain>
    </source>
</reference>
<dbReference type="SUPFAM" id="SSF52058">
    <property type="entry name" value="L domain-like"/>
    <property type="match status" value="3"/>
</dbReference>
<proteinExistence type="inferred from homology"/>
<evidence type="ECO:0000256" key="5">
    <source>
        <dbReference type="ARBA" id="ARBA00022729"/>
    </source>
</evidence>
<sequence>MQFCQTMAPNRSTAILCLFFLLQLSILQARSNDPSCPIVHPDCDCEKSNGGHDIWCPDRREHDFQIHIKVRQAWIRCNPNKNLNEDDLMLTMRSIQLQVTDSLAIETCPILSVPYSNLVKTLNITNLKELRIFHTNTRNQPLQGGLFRDLPSLTALKLQNLFTIEYDPNTFEGLESLKTLSLSGRDTRSIPQTLFEPLINLEYLDLFESGLKEVPEGLFANTTKLKYFSLSGRGIQRFPPKLFEPCELLVSLSLKSISLPEGGIPTGLFDNNAKLRNVTVYGSGFEHAPDRLFENTSLEVFEWSLLRCLSSCNISLGDFVKNVRTLKEFSIQRGFGTNLTISETFFANCTKLRRVEFVNVGLHVVPNHLFRDNYDLEHLDLTANALKDLPDMFLHSQTDLKYLDLSGNNLVNISRGVFSSLRDIRELNLGGNQIAHIDSQAFFAMSKLETLNLTGNQIAFTDETIPEWTSLTKLKYVDLSHNKLTFSSIPDEWRLQMTSLKFLNLSYNAIGSVVDASSLNFLSNSVQMDLRRNNISGLDFRHALNLPIQMQRRDTEQHRINLNKNPIKCDCHALDLAKFVRHELSNKDVQSWYEIQANDVQCSSPPENTNEAFDALPYEQFYCEFPSSEFDEIIDCPEHCQCYYSPYNQMSYVNCKDKQLEHIPRNIPALPNMSVSLNLGGNNLTTLTPLDETFQTGSISILDLSNNSLKTLAAQDLPPGLLQLSISNNFIQTFDVDTLTLFKTLIKIELGNNQFECSCDSKLLIQFSRRYQNLVNDIENVTIVCDGVPRPILDIQIHELCYDFKSDIVNIALPIVIIVLIASILALICIVKQDIIIIWIYSQPRLRVFFSEDLMDRDRPYDAFISYSNEDKEYVEGNLVPQLESNSDIRYKCCIHCRDFNIGLNISEQIKEAVDNSRRTIIVLSKHFVKSSWCEEEFNMAHKRKKVILVVYGDLPDKDDMGVLLQNYLKSYTYLKHDDPWFWEKLKFRLPHRGSPRNPFSRKRRTVDQVQLIESNLNGQRNQAFEGSNGTIFVTQTTPNSTNTNGKSLQPVSA</sequence>
<dbReference type="GO" id="GO:0007165">
    <property type="term" value="P:signal transduction"/>
    <property type="evidence" value="ECO:0007669"/>
    <property type="project" value="InterPro"/>
</dbReference>
<dbReference type="Pfam" id="PF01582">
    <property type="entry name" value="TIR"/>
    <property type="match status" value="1"/>
</dbReference>
<keyword evidence="4 11" id="KW-0812">Transmembrane</keyword>
<dbReference type="PRINTS" id="PR00019">
    <property type="entry name" value="LEURICHRPT"/>
</dbReference>
<keyword evidence="10" id="KW-0325">Glycoprotein</keyword>
<evidence type="ECO:0000256" key="8">
    <source>
        <dbReference type="ARBA" id="ARBA00023136"/>
    </source>
</evidence>
<evidence type="ECO:0000313" key="15">
    <source>
        <dbReference type="Proteomes" id="UP000318571"/>
    </source>
</evidence>
<dbReference type="PANTHER" id="PTHR24365">
    <property type="entry name" value="TOLL-LIKE RECEPTOR"/>
    <property type="match status" value="1"/>
</dbReference>
<feature type="domain" description="TIR" evidence="13">
    <location>
        <begin position="859"/>
        <end position="990"/>
    </location>
</feature>
<evidence type="ECO:0000259" key="13">
    <source>
        <dbReference type="PROSITE" id="PS50104"/>
    </source>
</evidence>
<keyword evidence="7 11" id="KW-1133">Transmembrane helix</keyword>
<comment type="caution">
    <text evidence="14">The sequence shown here is derived from an EMBL/GenBank/DDBJ whole genome shotgun (WGS) entry which is preliminary data.</text>
</comment>
<accession>A0A553NT02</accession>
<evidence type="ECO:0000256" key="10">
    <source>
        <dbReference type="ARBA" id="ARBA00023180"/>
    </source>
</evidence>
<dbReference type="InterPro" id="IPR000157">
    <property type="entry name" value="TIR_dom"/>
</dbReference>
<comment type="subcellular location">
    <subcellularLocation>
        <location evidence="1">Membrane</location>
        <topology evidence="1">Single-pass type I membrane protein</topology>
    </subcellularLocation>
</comment>
<dbReference type="PANTHER" id="PTHR24365:SF541">
    <property type="entry name" value="PROTEIN TOLL-RELATED"/>
    <property type="match status" value="1"/>
</dbReference>
<feature type="chain" id="PRO_5021745853" description="TIR domain-containing protein" evidence="12">
    <location>
        <begin position="30"/>
        <end position="1054"/>
    </location>
</feature>
<evidence type="ECO:0000256" key="7">
    <source>
        <dbReference type="ARBA" id="ARBA00022989"/>
    </source>
</evidence>
<dbReference type="InterPro" id="IPR003591">
    <property type="entry name" value="Leu-rich_rpt_typical-subtyp"/>
</dbReference>
<dbReference type="Pfam" id="PF13855">
    <property type="entry name" value="LRR_8"/>
    <property type="match status" value="1"/>
</dbReference>
<keyword evidence="6" id="KW-0677">Repeat</keyword>
<dbReference type="Pfam" id="PF13306">
    <property type="entry name" value="LRR_5"/>
    <property type="match status" value="1"/>
</dbReference>
<feature type="transmembrane region" description="Helical" evidence="11">
    <location>
        <begin position="811"/>
        <end position="831"/>
    </location>
</feature>
<dbReference type="Gene3D" id="3.80.10.10">
    <property type="entry name" value="Ribonuclease Inhibitor"/>
    <property type="match status" value="3"/>
</dbReference>
<evidence type="ECO:0000256" key="3">
    <source>
        <dbReference type="ARBA" id="ARBA00022614"/>
    </source>
</evidence>
<dbReference type="InterPro" id="IPR035897">
    <property type="entry name" value="Toll_tir_struct_dom_sf"/>
</dbReference>
<evidence type="ECO:0000256" key="12">
    <source>
        <dbReference type="SAM" id="SignalP"/>
    </source>
</evidence>
<dbReference type="GO" id="GO:0005886">
    <property type="term" value="C:plasma membrane"/>
    <property type="evidence" value="ECO:0007669"/>
    <property type="project" value="TreeGrafter"/>
</dbReference>
<keyword evidence="9" id="KW-0675">Receptor</keyword>
<evidence type="ECO:0000313" key="14">
    <source>
        <dbReference type="EMBL" id="TRY68548.1"/>
    </source>
</evidence>
<keyword evidence="15" id="KW-1185">Reference proteome</keyword>
<keyword evidence="3" id="KW-0433">Leucine-rich repeat</keyword>
<evidence type="ECO:0000256" key="11">
    <source>
        <dbReference type="SAM" id="Phobius"/>
    </source>
</evidence>
<dbReference type="PROSITE" id="PS51450">
    <property type="entry name" value="LRR"/>
    <property type="match status" value="3"/>
</dbReference>
<evidence type="ECO:0000256" key="6">
    <source>
        <dbReference type="ARBA" id="ARBA00022737"/>
    </source>
</evidence>
<dbReference type="SUPFAM" id="SSF52200">
    <property type="entry name" value="Toll/Interleukin receptor TIR domain"/>
    <property type="match status" value="1"/>
</dbReference>
<comment type="similarity">
    <text evidence="2">Belongs to the Toll-like receptor family.</text>
</comment>
<dbReference type="EMBL" id="VCGU01000010">
    <property type="protein sequence ID" value="TRY68548.1"/>
    <property type="molecule type" value="Genomic_DNA"/>
</dbReference>
<protein>
    <recommendedName>
        <fullName evidence="13">TIR domain-containing protein</fullName>
    </recommendedName>
</protein>
<dbReference type="SMART" id="SM00255">
    <property type="entry name" value="TIR"/>
    <property type="match status" value="1"/>
</dbReference>
<dbReference type="SMART" id="SM00082">
    <property type="entry name" value="LRRCT"/>
    <property type="match status" value="1"/>
</dbReference>
<name>A0A553NT02_TIGCA</name>
<dbReference type="InterPro" id="IPR032675">
    <property type="entry name" value="LRR_dom_sf"/>
</dbReference>
<dbReference type="FunFam" id="3.80.10.10:FF:001164">
    <property type="entry name" value="GH01279p"/>
    <property type="match status" value="1"/>
</dbReference>
<dbReference type="InterPro" id="IPR026906">
    <property type="entry name" value="LRR_5"/>
</dbReference>